<dbReference type="CDD" id="cd21037">
    <property type="entry name" value="MLKL_NTD"/>
    <property type="match status" value="1"/>
</dbReference>
<accession>A0A286U9M9</accession>
<proteinExistence type="predicted"/>
<dbReference type="Proteomes" id="UP000217199">
    <property type="component" value="Unassembled WGS sequence"/>
</dbReference>
<name>A0A286U9M9_9AGAM</name>
<comment type="caution">
    <text evidence="3">The sequence shown here is derived from an EMBL/GenBank/DDBJ whole genome shotgun (WGS) entry which is preliminary data.</text>
</comment>
<dbReference type="AlphaFoldDB" id="A0A286U9M9"/>
<keyword evidence="1" id="KW-0175">Coiled coil</keyword>
<evidence type="ECO:0000256" key="1">
    <source>
        <dbReference type="SAM" id="Coils"/>
    </source>
</evidence>
<dbReference type="InParanoid" id="A0A286U9M9"/>
<evidence type="ECO:0000313" key="3">
    <source>
        <dbReference type="EMBL" id="PAV16275.1"/>
    </source>
</evidence>
<feature type="region of interest" description="Disordered" evidence="2">
    <location>
        <begin position="175"/>
        <end position="212"/>
    </location>
</feature>
<feature type="coiled-coil region" evidence="1">
    <location>
        <begin position="618"/>
        <end position="645"/>
    </location>
</feature>
<evidence type="ECO:0000256" key="2">
    <source>
        <dbReference type="SAM" id="MobiDB-lite"/>
    </source>
</evidence>
<dbReference type="EMBL" id="NBII01000008">
    <property type="protein sequence ID" value="PAV16275.1"/>
    <property type="molecule type" value="Genomic_DNA"/>
</dbReference>
<gene>
    <name evidence="3" type="ORF">PNOK_0789500</name>
</gene>
<sequence length="697" mass="78644">MEVPQNRNVNRTQGDYRRDPQSSTRPASLRSTSTASSKPPSIPQRSSSLRSNHTPSNASSLRLPSNENIVRRSNTGHNSAGGTLAVYSRENSVGPHAQVASATSRANPGKTRMHSTSLTPSRRNSISGGSTKDSINTGIPYINIDFNDKWYLDLNQTDTDKIEIIHTPTRTPTVIRRKNTASGASRRNVSRRCSNRSKRISSTSGNNRESDQFSFVRHSNATSIDLGSNSHQSALDQTSSRRGSVRSAATDASLSVYSQSVHSMAITLASYANEEVPELNGAKAWSKVRRTVEDLKLYKKIEEMRKKHNEIPSKFDRTKEARDVTIKAKRQLNYAKTLMHDILQSSYAMLRNAGAWGYTFMPVAMLTVYIWDALQLVHDNSKACDSVIRNCANSLSNAIISIKLVIGDDKQSLELIQPVISAVSEKLLSIHEFVLSQSNRNVLVRFIDRKDYERTITSQSYRIDREVSGIYEKLILVNLSHTMEVKRNTEMQLKLLRKIYVIVEGKRKELEKITDLDLESLAAISKGSGLNEAKKLLSCSSLETLAETVDDLIKSGDGIKKAFDGLKKIDEKIRENDLLVFYIDHTKEVLDKLKKLEEDGLDEIKNPLMTKQECSERIEKCKKMTEKYQVKLDDAEKKLKEEVREEAKERLYLQKIYYSAQVCFFVEYKEQLPKVESLRDANLRMDTIKSGGSDDEQ</sequence>
<feature type="region of interest" description="Disordered" evidence="2">
    <location>
        <begin position="1"/>
        <end position="132"/>
    </location>
</feature>
<organism evidence="3 4">
    <name type="scientific">Pyrrhoderma noxium</name>
    <dbReference type="NCBI Taxonomy" id="2282107"/>
    <lineage>
        <taxon>Eukaryota</taxon>
        <taxon>Fungi</taxon>
        <taxon>Dikarya</taxon>
        <taxon>Basidiomycota</taxon>
        <taxon>Agaricomycotina</taxon>
        <taxon>Agaricomycetes</taxon>
        <taxon>Hymenochaetales</taxon>
        <taxon>Hymenochaetaceae</taxon>
        <taxon>Pyrrhoderma</taxon>
    </lineage>
</organism>
<dbReference type="InterPro" id="IPR059179">
    <property type="entry name" value="MLKL-like_MCAfunc"/>
</dbReference>
<reference evidence="3 4" key="1">
    <citation type="journal article" date="2017" name="Mol. Ecol.">
        <title>Comparative and population genomic landscape of Phellinus noxius: A hypervariable fungus causing root rot in trees.</title>
        <authorList>
            <person name="Chung C.L."/>
            <person name="Lee T.J."/>
            <person name="Akiba M."/>
            <person name="Lee H.H."/>
            <person name="Kuo T.H."/>
            <person name="Liu D."/>
            <person name="Ke H.M."/>
            <person name="Yokoi T."/>
            <person name="Roa M.B."/>
            <person name="Lu M.J."/>
            <person name="Chang Y.Y."/>
            <person name="Ann P.J."/>
            <person name="Tsai J.N."/>
            <person name="Chen C.Y."/>
            <person name="Tzean S.S."/>
            <person name="Ota Y."/>
            <person name="Hattori T."/>
            <person name="Sahashi N."/>
            <person name="Liou R.F."/>
            <person name="Kikuchi T."/>
            <person name="Tsai I.J."/>
        </authorList>
    </citation>
    <scope>NUCLEOTIDE SEQUENCE [LARGE SCALE GENOMIC DNA]</scope>
    <source>
        <strain evidence="3 4">FFPRI411160</strain>
    </source>
</reference>
<feature type="compositionally biased region" description="Polar residues" evidence="2">
    <location>
        <begin position="224"/>
        <end position="242"/>
    </location>
</feature>
<keyword evidence="4" id="KW-1185">Reference proteome</keyword>
<feature type="compositionally biased region" description="Polar residues" evidence="2">
    <location>
        <begin position="1"/>
        <end position="13"/>
    </location>
</feature>
<feature type="compositionally biased region" description="Basic residues" evidence="2">
    <location>
        <begin position="188"/>
        <end position="199"/>
    </location>
</feature>
<feature type="compositionally biased region" description="Polar residues" evidence="2">
    <location>
        <begin position="114"/>
        <end position="132"/>
    </location>
</feature>
<feature type="region of interest" description="Disordered" evidence="2">
    <location>
        <begin position="224"/>
        <end position="246"/>
    </location>
</feature>
<feature type="compositionally biased region" description="Polar residues" evidence="2">
    <location>
        <begin position="21"/>
        <end position="81"/>
    </location>
</feature>
<evidence type="ECO:0000313" key="4">
    <source>
        <dbReference type="Proteomes" id="UP000217199"/>
    </source>
</evidence>
<protein>
    <submittedName>
        <fullName evidence="3">Uncharacterized protein</fullName>
    </submittedName>
</protein>